<dbReference type="GeneID" id="93709394"/>
<dbReference type="Pfam" id="PF01368">
    <property type="entry name" value="DHH"/>
    <property type="match status" value="1"/>
</dbReference>
<keyword evidence="6" id="KW-0175">Coiled coil</keyword>
<evidence type="ECO:0000313" key="12">
    <source>
        <dbReference type="Proteomes" id="UP000182762"/>
    </source>
</evidence>
<comment type="similarity">
    <text evidence="1">Belongs to the RecJ family.</text>
</comment>
<feature type="coiled-coil region" evidence="6">
    <location>
        <begin position="299"/>
        <end position="326"/>
    </location>
</feature>
<dbReference type="Gene3D" id="3.90.1640.30">
    <property type="match status" value="1"/>
</dbReference>
<dbReference type="RefSeq" id="WP_061802079.1">
    <property type="nucleotide sequence ID" value="NZ_FOXX01000001.1"/>
</dbReference>
<dbReference type="PANTHER" id="PTHR30255">
    <property type="entry name" value="SINGLE-STRANDED-DNA-SPECIFIC EXONUCLEASE RECJ"/>
    <property type="match status" value="1"/>
</dbReference>
<name>A0A1I5WKX4_9BACI</name>
<dbReference type="InterPro" id="IPR001667">
    <property type="entry name" value="DDH_dom"/>
</dbReference>
<keyword evidence="12" id="KW-1185">Reference proteome</keyword>
<reference evidence="11 12" key="1">
    <citation type="submission" date="2016-10" db="EMBL/GenBank/DDBJ databases">
        <authorList>
            <person name="Varghese N."/>
            <person name="Submissions S."/>
        </authorList>
    </citation>
    <scope>NUCLEOTIDE SEQUENCE [LARGE SCALE GENOMIC DNA]</scope>
    <source>
        <strain evidence="11 12">DSM 13796</strain>
    </source>
</reference>
<feature type="domain" description="DDH" evidence="7">
    <location>
        <begin position="82"/>
        <end position="225"/>
    </location>
</feature>
<evidence type="ECO:0000259" key="10">
    <source>
        <dbReference type="Pfam" id="PF17768"/>
    </source>
</evidence>
<keyword evidence="4" id="KW-0378">Hydrolase</keyword>
<evidence type="ECO:0000256" key="5">
    <source>
        <dbReference type="ARBA" id="ARBA00022839"/>
    </source>
</evidence>
<dbReference type="InterPro" id="IPR051673">
    <property type="entry name" value="SSDNA_exonuclease_RecJ"/>
</dbReference>
<organism evidence="11 12">
    <name type="scientific">Priestia endophytica DSM 13796</name>
    <dbReference type="NCBI Taxonomy" id="1121089"/>
    <lineage>
        <taxon>Bacteria</taxon>
        <taxon>Bacillati</taxon>
        <taxon>Bacillota</taxon>
        <taxon>Bacilli</taxon>
        <taxon>Bacillales</taxon>
        <taxon>Bacillaceae</taxon>
        <taxon>Priestia</taxon>
    </lineage>
</organism>
<evidence type="ECO:0000259" key="7">
    <source>
        <dbReference type="Pfam" id="PF01368"/>
    </source>
</evidence>
<dbReference type="InterPro" id="IPR004610">
    <property type="entry name" value="RecJ"/>
</dbReference>
<dbReference type="InterPro" id="IPR038763">
    <property type="entry name" value="DHH_sf"/>
</dbReference>
<comment type="caution">
    <text evidence="11">The sequence shown here is derived from an EMBL/GenBank/DDBJ whole genome shotgun (WGS) entry which is preliminary data.</text>
</comment>
<evidence type="ECO:0000256" key="2">
    <source>
        <dbReference type="ARBA" id="ARBA00019841"/>
    </source>
</evidence>
<sequence>MLHSKKRWRVQETDTAKAAELASQLAVSPLVASLLINRDITTADEARNFLYLTDENMHDPYLLKDMDIVVERIQRAIRDEEKIMIYGDYDADGVSSTSVMLTALRTLGAHVDFYIPNRFTEGYGPNEGAFRHIGEQGYTLVITVDTGISGVNEADVAEECGFDLIITDHHEPGPELPKAFAIIHPKLSERYPFKELAGVGVALKIGQALLGEISPALVELAAIGTVADLVPLQDENRYIVQKGLHYLRHTNRPGMKALLNVCGVNQKEITEETIGFAIGPRINAIGRLDQADPAVHLLMTADQEEAESLAEEIDQCNQERRTIVKEITDQAIEMVKTQFPPEENAVLVLAKEGWNPGVIGIVASRLVNEFYRPTIVLGIDEEGKIAKGSARSIEGFDLFANLSKCRDILPHFGGHPMAAGMTLELENVPLLREKMNKFGHELLSEEDFIPAVNIDVNASLNEITTESIEELNKLAPFGISNPKPKVLIKDVPISSMRKIGADKTHLKVVVGDSDCSLDGVGFGLGYLHDRISPLAHVSLVGELTINEWNNRRKPQIMLEDASVEEWQLFDVRGVRKVSTFLADYITRDMLLVAFNENTVQKEEFASYIDQVRLINSAETIKELQGYEGDIVLLDVPPSLATLKTLMSGCKPARVYMLFLTEEDHFLNTVPTRDHFKWYYGFLFKKGPFDLKRYKQDLALHKGWTKETIDFMSQVFFELEFATIENGVISLVQHTPKRDLIESVTYKTKQEQLKVEKELIYRSYGELKELFEHFRKSSVINEEEIS</sequence>
<dbReference type="EMBL" id="FOXX01000001">
    <property type="protein sequence ID" value="SFQ20453.1"/>
    <property type="molecule type" value="Genomic_DNA"/>
</dbReference>
<dbReference type="Proteomes" id="UP000182762">
    <property type="component" value="Unassembled WGS sequence"/>
</dbReference>
<dbReference type="Pfam" id="PF02272">
    <property type="entry name" value="DHHA1"/>
    <property type="match status" value="1"/>
</dbReference>
<protein>
    <recommendedName>
        <fullName evidence="2">Single-stranded-DNA-specific exonuclease RecJ</fullName>
    </recommendedName>
</protein>
<evidence type="ECO:0000259" key="8">
    <source>
        <dbReference type="Pfam" id="PF02272"/>
    </source>
</evidence>
<dbReference type="GO" id="GO:0004527">
    <property type="term" value="F:exonuclease activity"/>
    <property type="evidence" value="ECO:0007669"/>
    <property type="project" value="UniProtKB-KW"/>
</dbReference>
<evidence type="ECO:0000256" key="1">
    <source>
        <dbReference type="ARBA" id="ARBA00005915"/>
    </source>
</evidence>
<proteinExistence type="inferred from homology"/>
<gene>
    <name evidence="11" type="ORF">SAMN02745910_00626</name>
</gene>
<dbReference type="NCBIfam" id="TIGR00644">
    <property type="entry name" value="recJ"/>
    <property type="match status" value="1"/>
</dbReference>
<feature type="domain" description="RecJ OB" evidence="10">
    <location>
        <begin position="454"/>
        <end position="560"/>
    </location>
</feature>
<dbReference type="Gene3D" id="3.10.310.30">
    <property type="match status" value="1"/>
</dbReference>
<evidence type="ECO:0000313" key="11">
    <source>
        <dbReference type="EMBL" id="SFQ20453.1"/>
    </source>
</evidence>
<dbReference type="InterPro" id="IPR041122">
    <property type="entry name" value="RecJ_OB"/>
</dbReference>
<dbReference type="SUPFAM" id="SSF64182">
    <property type="entry name" value="DHH phosphoesterases"/>
    <property type="match status" value="1"/>
</dbReference>
<dbReference type="InterPro" id="IPR018779">
    <property type="entry name" value="RecJ_C"/>
</dbReference>
<evidence type="ECO:0000256" key="6">
    <source>
        <dbReference type="SAM" id="Coils"/>
    </source>
</evidence>
<keyword evidence="5 11" id="KW-0269">Exonuclease</keyword>
<evidence type="ECO:0000256" key="3">
    <source>
        <dbReference type="ARBA" id="ARBA00022722"/>
    </source>
</evidence>
<evidence type="ECO:0000259" key="9">
    <source>
        <dbReference type="Pfam" id="PF10141"/>
    </source>
</evidence>
<evidence type="ECO:0000256" key="4">
    <source>
        <dbReference type="ARBA" id="ARBA00022801"/>
    </source>
</evidence>
<dbReference type="Pfam" id="PF10141">
    <property type="entry name" value="ssDNA-exonuc_C"/>
    <property type="match status" value="1"/>
</dbReference>
<dbReference type="InterPro" id="IPR003156">
    <property type="entry name" value="DHHA1_dom"/>
</dbReference>
<dbReference type="PANTHER" id="PTHR30255:SF2">
    <property type="entry name" value="SINGLE-STRANDED-DNA-SPECIFIC EXONUCLEASE RECJ"/>
    <property type="match status" value="1"/>
</dbReference>
<feature type="domain" description="Single-stranded-DNA-specific exonuclease RecJ C-terminal" evidence="9">
    <location>
        <begin position="567"/>
        <end position="769"/>
    </location>
</feature>
<feature type="domain" description="DHHA1" evidence="8">
    <location>
        <begin position="345"/>
        <end position="438"/>
    </location>
</feature>
<accession>A0A1I5WKX4</accession>
<keyword evidence="3" id="KW-0540">Nuclease</keyword>
<dbReference type="Pfam" id="PF17768">
    <property type="entry name" value="RecJ_OB"/>
    <property type="match status" value="1"/>
</dbReference>